<organism evidence="2 3">
    <name type="scientific">Sinobacterium norvegicum</name>
    <dbReference type="NCBI Taxonomy" id="1641715"/>
    <lineage>
        <taxon>Bacteria</taxon>
        <taxon>Pseudomonadati</taxon>
        <taxon>Pseudomonadota</taxon>
        <taxon>Gammaproteobacteria</taxon>
        <taxon>Cellvibrionales</taxon>
        <taxon>Spongiibacteraceae</taxon>
        <taxon>Sinobacterium</taxon>
    </lineage>
</organism>
<gene>
    <name evidence="2" type="ORF">SIN8267_02163</name>
</gene>
<feature type="domain" description="Fungal lipase-type" evidence="1">
    <location>
        <begin position="76"/>
        <end position="206"/>
    </location>
</feature>
<comment type="caution">
    <text evidence="2">The sequence shown here is derived from an EMBL/GenBank/DDBJ whole genome shotgun (WGS) entry which is preliminary data.</text>
</comment>
<evidence type="ECO:0000259" key="1">
    <source>
        <dbReference type="Pfam" id="PF01764"/>
    </source>
</evidence>
<dbReference type="CDD" id="cd00519">
    <property type="entry name" value="Lipase_3"/>
    <property type="match status" value="1"/>
</dbReference>
<evidence type="ECO:0000313" key="3">
    <source>
        <dbReference type="Proteomes" id="UP000838100"/>
    </source>
</evidence>
<dbReference type="SUPFAM" id="SSF53474">
    <property type="entry name" value="alpha/beta-Hydrolases"/>
    <property type="match status" value="1"/>
</dbReference>
<sequence length="382" mass="42535">MSTLTPHYAATLASDIYAIKSELSRDVFLAIYENEFDVNFEKSSKRLSGSTGCFIKEQHVMGIAALGKDKYSGQAFVALKGTAGLFDALTDLNAGLKPSHNGGYVHQGFYYTFASILPDLQAFVRDCSGQRIHTIHCVGHSLGGALATLTADWLSTQLACTVKLYTFGSPRTGLEFFAAKASSRLGSSNIHRVYHKTDPVPMVPTWPFVHVPNNDSDYLLNSRVSPLPWEFHKMDNYMTSTRSKDWMTLKTHRPKSYMDITIERWLKSDSFVALGINSIELVGAALLYVVKKVTNGLGIILVSGFSTTFTILDRLAYLMSKAVNYSKELSRWVILLIKRLGKMFGIIVTDTTKFTASFIRSIFLRLHSDIGHLIRKTGQALF</sequence>
<dbReference type="InterPro" id="IPR029058">
    <property type="entry name" value="AB_hydrolase_fold"/>
</dbReference>
<dbReference type="Proteomes" id="UP000838100">
    <property type="component" value="Unassembled WGS sequence"/>
</dbReference>
<dbReference type="Pfam" id="PF01764">
    <property type="entry name" value="Lipase_3"/>
    <property type="match status" value="1"/>
</dbReference>
<reference evidence="2" key="1">
    <citation type="submission" date="2021-12" db="EMBL/GenBank/DDBJ databases">
        <authorList>
            <person name="Rodrigo-Torres L."/>
            <person name="Arahal R. D."/>
            <person name="Lucena T."/>
        </authorList>
    </citation>
    <scope>NUCLEOTIDE SEQUENCE</scope>
    <source>
        <strain evidence="2">CECT 8267</strain>
    </source>
</reference>
<dbReference type="Gene3D" id="3.40.50.1820">
    <property type="entry name" value="alpha/beta hydrolase"/>
    <property type="match status" value="1"/>
</dbReference>
<protein>
    <recommendedName>
        <fullName evidence="1">Fungal lipase-type domain-containing protein</fullName>
    </recommendedName>
</protein>
<dbReference type="PANTHER" id="PTHR45856">
    <property type="entry name" value="ALPHA/BETA-HYDROLASES SUPERFAMILY PROTEIN"/>
    <property type="match status" value="1"/>
</dbReference>
<accession>A0ABN8EK40</accession>
<evidence type="ECO:0000313" key="2">
    <source>
        <dbReference type="EMBL" id="CAH0992048.1"/>
    </source>
</evidence>
<keyword evidence="3" id="KW-1185">Reference proteome</keyword>
<dbReference type="PANTHER" id="PTHR45856:SF24">
    <property type="entry name" value="FUNGAL LIPASE-LIKE DOMAIN-CONTAINING PROTEIN"/>
    <property type="match status" value="1"/>
</dbReference>
<proteinExistence type="predicted"/>
<dbReference type="EMBL" id="CAKLPX010000002">
    <property type="protein sequence ID" value="CAH0992048.1"/>
    <property type="molecule type" value="Genomic_DNA"/>
</dbReference>
<dbReference type="InterPro" id="IPR002921">
    <property type="entry name" value="Fungal_lipase-type"/>
</dbReference>
<dbReference type="InterPro" id="IPR051218">
    <property type="entry name" value="Sec_MonoDiacylglyc_Lipase"/>
</dbReference>
<name>A0ABN8EK40_9GAMM</name>
<dbReference type="RefSeq" id="WP_237444744.1">
    <property type="nucleotide sequence ID" value="NZ_CAKLPX010000002.1"/>
</dbReference>